<evidence type="ECO:0000313" key="1">
    <source>
        <dbReference type="EMBL" id="ELQ74309.1"/>
    </source>
</evidence>
<dbReference type="AlphaFoldDB" id="L7JSA8"/>
<dbReference type="InParanoid" id="L7JSA8"/>
<sequence>VLRISGCKSVSVVLSGGNLDVLCWSLNSSSGSDGLLIGEDLLFGVEGNDDLDVDILRGRRKCNNKDLVI</sequence>
<dbReference type="VEuPathDB" id="MicrosporidiaDB:THOM_2752"/>
<organism evidence="1 2">
    <name type="scientific">Trachipleistophora hominis</name>
    <name type="common">Microsporidian parasite</name>
    <dbReference type="NCBI Taxonomy" id="72359"/>
    <lineage>
        <taxon>Eukaryota</taxon>
        <taxon>Fungi</taxon>
        <taxon>Fungi incertae sedis</taxon>
        <taxon>Microsporidia</taxon>
        <taxon>Pleistophoridae</taxon>
        <taxon>Trachipleistophora</taxon>
    </lineage>
</organism>
<dbReference type="Proteomes" id="UP000011185">
    <property type="component" value="Unassembled WGS sequence"/>
</dbReference>
<accession>L7JSA8</accession>
<evidence type="ECO:0000313" key="2">
    <source>
        <dbReference type="Proteomes" id="UP000011185"/>
    </source>
</evidence>
<feature type="non-terminal residue" evidence="1">
    <location>
        <position position="1"/>
    </location>
</feature>
<proteinExistence type="predicted"/>
<dbReference type="HOGENOM" id="CLU_2783034_0_0_1"/>
<name>L7JSA8_TRAHO</name>
<dbReference type="EMBL" id="JH994047">
    <property type="protein sequence ID" value="ELQ74309.1"/>
    <property type="molecule type" value="Genomic_DNA"/>
</dbReference>
<reference evidence="1 2" key="1">
    <citation type="journal article" date="2012" name="PLoS Pathog.">
        <title>The genome of the obligate intracellular parasite Trachipleistophora hominis: new insights into microsporidian genome dynamics and reductive evolution.</title>
        <authorList>
            <person name="Heinz E."/>
            <person name="Williams T.A."/>
            <person name="Nakjang S."/>
            <person name="Noel C.J."/>
            <person name="Swan D.C."/>
            <person name="Goldberg A.V."/>
            <person name="Harris S.R."/>
            <person name="Weinmaier T."/>
            <person name="Markert S."/>
            <person name="Becher D."/>
            <person name="Bernhardt J."/>
            <person name="Dagan T."/>
            <person name="Hacker C."/>
            <person name="Lucocq J.M."/>
            <person name="Schweder T."/>
            <person name="Rattei T."/>
            <person name="Hall N."/>
            <person name="Hirt R.P."/>
            <person name="Embley T.M."/>
        </authorList>
    </citation>
    <scope>NUCLEOTIDE SEQUENCE [LARGE SCALE GENOMIC DNA]</scope>
</reference>
<keyword evidence="2" id="KW-1185">Reference proteome</keyword>
<gene>
    <name evidence="1" type="ORF">THOM_2752</name>
</gene>
<protein>
    <submittedName>
        <fullName evidence="1">Uncharacterized protein</fullName>
    </submittedName>
</protein>